<dbReference type="InterPro" id="IPR038019">
    <property type="entry name" value="PRib_AMP_CycHydrolase_sf"/>
</dbReference>
<comment type="catalytic activity">
    <reaction evidence="2">
        <text>1-(5-phospho-beta-D-ribosyl)-ATP + H2O = 1-(5-phospho-beta-D-ribosyl)-5'-AMP + diphosphate + H(+)</text>
        <dbReference type="Rhea" id="RHEA:22828"/>
        <dbReference type="ChEBI" id="CHEBI:15377"/>
        <dbReference type="ChEBI" id="CHEBI:15378"/>
        <dbReference type="ChEBI" id="CHEBI:33019"/>
        <dbReference type="ChEBI" id="CHEBI:59457"/>
        <dbReference type="ChEBI" id="CHEBI:73183"/>
        <dbReference type="EC" id="3.6.1.31"/>
    </reaction>
</comment>
<keyword evidence="11" id="KW-0862">Zinc</keyword>
<feature type="binding site" evidence="11">
    <location>
        <position position="115"/>
    </location>
    <ligand>
        <name>Zn(2+)</name>
        <dbReference type="ChEBI" id="CHEBI:29105"/>
        <note>ligand shared between dimeric partners</note>
    </ligand>
</feature>
<comment type="function">
    <text evidence="11">Catalyzes the hydrolysis of the adenine ring of phosphoribosyl-AMP.</text>
</comment>
<comment type="subunit">
    <text evidence="11">Homodimer.</text>
</comment>
<evidence type="ECO:0000256" key="3">
    <source>
        <dbReference type="ARBA" id="ARBA00005169"/>
    </source>
</evidence>
<name>A0A1I6J0P0_9FIRM</name>
<comment type="similarity">
    <text evidence="11">Belongs to the PRA-CH family.</text>
</comment>
<dbReference type="SUPFAM" id="SSF141734">
    <property type="entry name" value="HisI-like"/>
    <property type="match status" value="1"/>
</dbReference>
<keyword evidence="9 11" id="KW-0378">Hydrolase</keyword>
<keyword evidence="11" id="KW-0479">Metal-binding</keyword>
<gene>
    <name evidence="11" type="primary">hisI</name>
    <name evidence="13" type="ORF">SAMN02910262_01032</name>
</gene>
<comment type="subcellular location">
    <subcellularLocation>
        <location evidence="11">Cytoplasm</location>
    </subcellularLocation>
</comment>
<evidence type="ECO:0000313" key="13">
    <source>
        <dbReference type="EMBL" id="SFR72080.1"/>
    </source>
</evidence>
<keyword evidence="7 11" id="KW-0963">Cytoplasm</keyword>
<feature type="binding site" evidence="11">
    <location>
        <position position="100"/>
    </location>
    <ligand>
        <name>Mg(2+)</name>
        <dbReference type="ChEBI" id="CHEBI:18420"/>
    </ligand>
</feature>
<dbReference type="UniPathway" id="UPA00031">
    <property type="reaction ID" value="UER00008"/>
</dbReference>
<evidence type="ECO:0000313" key="14">
    <source>
        <dbReference type="Proteomes" id="UP000214760"/>
    </source>
</evidence>
<sequence>MMTEEEIYAAADRAGKPGIRTGSFEIDRIRFDENGLVPCVVQDAQTGRVLTVAYMNRTSLEITLSRGVTCFWSRSRQELWLKGETSGHFQHIVSMEADCDADAILVRVKKDGPACHRGTDSCFDTDLHVEFAAE</sequence>
<evidence type="ECO:0000256" key="2">
    <source>
        <dbReference type="ARBA" id="ARBA00001460"/>
    </source>
</evidence>
<protein>
    <recommendedName>
        <fullName evidence="11">Phosphoribosyl-AMP cyclohydrolase</fullName>
        <shortName evidence="11">PRA-CH</shortName>
        <ecNumber evidence="11">3.5.4.19</ecNumber>
    </recommendedName>
</protein>
<comment type="catalytic activity">
    <reaction evidence="1 11">
        <text>1-(5-phospho-beta-D-ribosyl)-5'-AMP + H2O = 1-(5-phospho-beta-D-ribosyl)-5-[(5-phospho-beta-D-ribosylamino)methylideneamino]imidazole-4-carboxamide</text>
        <dbReference type="Rhea" id="RHEA:20049"/>
        <dbReference type="ChEBI" id="CHEBI:15377"/>
        <dbReference type="ChEBI" id="CHEBI:58435"/>
        <dbReference type="ChEBI" id="CHEBI:59457"/>
        <dbReference type="EC" id="3.5.4.19"/>
    </reaction>
</comment>
<dbReference type="GO" id="GO:0004635">
    <property type="term" value="F:phosphoribosyl-AMP cyclohydrolase activity"/>
    <property type="evidence" value="ECO:0007669"/>
    <property type="project" value="UniProtKB-UniRule"/>
</dbReference>
<dbReference type="EMBL" id="FOZC01000004">
    <property type="protein sequence ID" value="SFR72080.1"/>
    <property type="molecule type" value="Genomic_DNA"/>
</dbReference>
<dbReference type="InterPro" id="IPR026660">
    <property type="entry name" value="PRA-CH"/>
</dbReference>
<evidence type="ECO:0000256" key="10">
    <source>
        <dbReference type="ARBA" id="ARBA00023102"/>
    </source>
</evidence>
<comment type="pathway">
    <text evidence="3 11">Amino-acid biosynthesis; L-histidine biosynthesis; L-histidine from 5-phospho-alpha-D-ribose 1-diphosphate: step 3/9.</text>
</comment>
<dbReference type="PANTHER" id="PTHR42945:SF1">
    <property type="entry name" value="HISTIDINE BIOSYNTHESIS BIFUNCTIONAL PROTEIN HIS7"/>
    <property type="match status" value="1"/>
</dbReference>
<keyword evidence="11" id="KW-0460">Magnesium</keyword>
<evidence type="ECO:0000256" key="6">
    <source>
        <dbReference type="ARBA" id="ARBA00008299"/>
    </source>
</evidence>
<evidence type="ECO:0000256" key="1">
    <source>
        <dbReference type="ARBA" id="ARBA00000024"/>
    </source>
</evidence>
<dbReference type="GO" id="GO:0008270">
    <property type="term" value="F:zinc ion binding"/>
    <property type="evidence" value="ECO:0007669"/>
    <property type="project" value="UniProtKB-UniRule"/>
</dbReference>
<keyword evidence="10 11" id="KW-0368">Histidine biosynthesis</keyword>
<dbReference type="NCBIfam" id="NF000768">
    <property type="entry name" value="PRK00051.1"/>
    <property type="match status" value="1"/>
</dbReference>
<dbReference type="AlphaFoldDB" id="A0A1I6J0P0"/>
<dbReference type="InterPro" id="IPR002496">
    <property type="entry name" value="PRib_AMP_CycHydrolase_dom"/>
</dbReference>
<comment type="similarity">
    <text evidence="6">In the N-terminal section; belongs to the PRA-CH family.</text>
</comment>
<comment type="similarity">
    <text evidence="5">In the C-terminal section; belongs to the PRA-PH family.</text>
</comment>
<dbReference type="GO" id="GO:0005737">
    <property type="term" value="C:cytoplasm"/>
    <property type="evidence" value="ECO:0007669"/>
    <property type="project" value="UniProtKB-SubCell"/>
</dbReference>
<comment type="cofactor">
    <cofactor evidence="11">
        <name>Mg(2+)</name>
        <dbReference type="ChEBI" id="CHEBI:18420"/>
    </cofactor>
    <text evidence="11">Binds 1 Mg(2+) ion per subunit.</text>
</comment>
<dbReference type="GO" id="GO:0004636">
    <property type="term" value="F:phosphoribosyl-ATP diphosphatase activity"/>
    <property type="evidence" value="ECO:0007669"/>
    <property type="project" value="UniProtKB-EC"/>
</dbReference>
<dbReference type="GO" id="GO:0000287">
    <property type="term" value="F:magnesium ion binding"/>
    <property type="evidence" value="ECO:0007669"/>
    <property type="project" value="UniProtKB-UniRule"/>
</dbReference>
<feature type="binding site" evidence="11">
    <location>
        <position position="102"/>
    </location>
    <ligand>
        <name>Mg(2+)</name>
        <dbReference type="ChEBI" id="CHEBI:18420"/>
    </ligand>
</feature>
<feature type="domain" description="Phosphoribosyl-AMP cyclohydrolase" evidence="12">
    <location>
        <begin position="52"/>
        <end position="123"/>
    </location>
</feature>
<feature type="binding site" evidence="11">
    <location>
        <position position="122"/>
    </location>
    <ligand>
        <name>Zn(2+)</name>
        <dbReference type="ChEBI" id="CHEBI:29105"/>
        <note>ligand shared between dimeric partners</note>
    </ligand>
</feature>
<evidence type="ECO:0000256" key="5">
    <source>
        <dbReference type="ARBA" id="ARBA00007731"/>
    </source>
</evidence>
<evidence type="ECO:0000256" key="8">
    <source>
        <dbReference type="ARBA" id="ARBA00022605"/>
    </source>
</evidence>
<feature type="binding site" evidence="11">
    <location>
        <position position="98"/>
    </location>
    <ligand>
        <name>Mg(2+)</name>
        <dbReference type="ChEBI" id="CHEBI:18420"/>
    </ligand>
</feature>
<comment type="pathway">
    <text evidence="4">Amino-acid biosynthesis; L-histidine biosynthesis; L-histidine from 5-phospho-alpha-D-ribose 1-diphosphate: step 2/9.</text>
</comment>
<accession>A0A1I6J0P0</accession>
<feature type="binding site" evidence="11">
    <location>
        <position position="99"/>
    </location>
    <ligand>
        <name>Zn(2+)</name>
        <dbReference type="ChEBI" id="CHEBI:29105"/>
        <note>ligand shared between dimeric partners</note>
    </ligand>
</feature>
<dbReference type="Proteomes" id="UP000214760">
    <property type="component" value="Unassembled WGS sequence"/>
</dbReference>
<proteinExistence type="inferred from homology"/>
<dbReference type="PANTHER" id="PTHR42945">
    <property type="entry name" value="HISTIDINE BIOSYNTHESIS BIFUNCTIONAL PROTEIN"/>
    <property type="match status" value="1"/>
</dbReference>
<evidence type="ECO:0000256" key="9">
    <source>
        <dbReference type="ARBA" id="ARBA00022801"/>
    </source>
</evidence>
<dbReference type="RefSeq" id="WP_242841570.1">
    <property type="nucleotide sequence ID" value="NZ_FOZC01000004.1"/>
</dbReference>
<dbReference type="Pfam" id="PF01502">
    <property type="entry name" value="PRA-CH"/>
    <property type="match status" value="1"/>
</dbReference>
<dbReference type="FunFam" id="3.10.20.810:FF:000001">
    <property type="entry name" value="Histidine biosynthesis bifunctional protein HisIE"/>
    <property type="match status" value="1"/>
</dbReference>
<dbReference type="HAMAP" id="MF_01021">
    <property type="entry name" value="HisI"/>
    <property type="match status" value="1"/>
</dbReference>
<evidence type="ECO:0000256" key="7">
    <source>
        <dbReference type="ARBA" id="ARBA00022490"/>
    </source>
</evidence>
<evidence type="ECO:0000256" key="11">
    <source>
        <dbReference type="HAMAP-Rule" id="MF_01021"/>
    </source>
</evidence>
<dbReference type="EC" id="3.5.4.19" evidence="11"/>
<dbReference type="GO" id="GO:0000105">
    <property type="term" value="P:L-histidine biosynthetic process"/>
    <property type="evidence" value="ECO:0007669"/>
    <property type="project" value="UniProtKB-UniRule"/>
</dbReference>
<comment type="cofactor">
    <cofactor evidence="11">
        <name>Zn(2+)</name>
        <dbReference type="ChEBI" id="CHEBI:29105"/>
    </cofactor>
    <text evidence="11">Binds 1 zinc ion per subunit.</text>
</comment>
<reference evidence="13 14" key="1">
    <citation type="submission" date="2016-10" db="EMBL/GenBank/DDBJ databases">
        <authorList>
            <person name="de Groot N.N."/>
        </authorList>
    </citation>
    <scope>NUCLEOTIDE SEQUENCE [LARGE SCALE GENOMIC DNA]</scope>
    <source>
        <strain evidence="13 14">F</strain>
    </source>
</reference>
<organism evidence="13 14">
    <name type="scientific">[Clostridium] aminophilum</name>
    <dbReference type="NCBI Taxonomy" id="1526"/>
    <lineage>
        <taxon>Bacteria</taxon>
        <taxon>Bacillati</taxon>
        <taxon>Bacillota</taxon>
        <taxon>Clostridia</taxon>
        <taxon>Lachnospirales</taxon>
        <taxon>Lachnospiraceae</taxon>
    </lineage>
</organism>
<dbReference type="Gene3D" id="3.10.20.810">
    <property type="entry name" value="Phosphoribosyl-AMP cyclohydrolase"/>
    <property type="match status" value="1"/>
</dbReference>
<evidence type="ECO:0000259" key="12">
    <source>
        <dbReference type="Pfam" id="PF01502"/>
    </source>
</evidence>
<keyword evidence="8 11" id="KW-0028">Amino-acid biosynthesis</keyword>
<evidence type="ECO:0000256" key="4">
    <source>
        <dbReference type="ARBA" id="ARBA00005204"/>
    </source>
</evidence>